<dbReference type="PANTHER" id="PTHR43845:SF1">
    <property type="entry name" value="BLR5969 PROTEIN"/>
    <property type="match status" value="1"/>
</dbReference>
<dbReference type="Gene3D" id="3.40.50.12780">
    <property type="entry name" value="N-terminal domain of ligase-like"/>
    <property type="match status" value="1"/>
</dbReference>
<dbReference type="SUPFAM" id="SSF56801">
    <property type="entry name" value="Acetyl-CoA synthetase-like"/>
    <property type="match status" value="1"/>
</dbReference>
<accession>A0A3S4T1A2</accession>
<sequence>MNEWPVLTGPVAHALVFRTGGSTGAGKLSVYTRQEWQTLVRDFGASVTERFKPGDRVANLFYAGDLYASFLFTHDALAHVDTDITEFPFTGNVADDTLVESITAQRINVLTGLPARLLTLANELIRRGQTLPEVRALLYAGESLFTSQREMLWQVFPNARIDSLGYASVDAGYLGASSADCADGEHRVRDGQSLLEIIDEESGDVIDECGRIGLLVVTSLTRRLMPLLRYPVGDRACWLEAQGSPRRKFMLKGRSASSQRVRVGILSLMPDEIGQLVKGSVGSDDWQLVIEQAGHKDVVSLKWVPTGQSPAMDEGNRALEDGLLEQLPLIKHLRAEQLLELHVRRCRVDELPRHPRSGKCLRVLDLRVYEPAAEPA</sequence>
<evidence type="ECO:0000313" key="1">
    <source>
        <dbReference type="EMBL" id="VEF11321.1"/>
    </source>
</evidence>
<proteinExistence type="predicted"/>
<dbReference type="EC" id="6.2.1.30" evidence="1"/>
<reference evidence="1 2" key="1">
    <citation type="submission" date="2018-12" db="EMBL/GenBank/DDBJ databases">
        <authorList>
            <consortium name="Pathogen Informatics"/>
        </authorList>
    </citation>
    <scope>NUCLEOTIDE SEQUENCE [LARGE SCALE GENOMIC DNA]</scope>
    <source>
        <strain evidence="1 2">NCTC9428</strain>
    </source>
</reference>
<gene>
    <name evidence="1" type="ORF">NCTC9428_02939</name>
</gene>
<name>A0A3S4T1A2_PSEFL</name>
<dbReference type="GO" id="GO:0047475">
    <property type="term" value="F:phenylacetate-CoA ligase activity"/>
    <property type="evidence" value="ECO:0007669"/>
    <property type="project" value="UniProtKB-EC"/>
</dbReference>
<dbReference type="AlphaFoldDB" id="A0A3S4T1A2"/>
<dbReference type="InterPro" id="IPR042099">
    <property type="entry name" value="ANL_N_sf"/>
</dbReference>
<dbReference type="PANTHER" id="PTHR43845">
    <property type="entry name" value="BLR5969 PROTEIN"/>
    <property type="match status" value="1"/>
</dbReference>
<dbReference type="Proteomes" id="UP000281909">
    <property type="component" value="Chromosome"/>
</dbReference>
<protein>
    <submittedName>
        <fullName evidence="1">Phenylacetate-CoA ligase</fullName>
        <ecNumber evidence="1">6.2.1.30</ecNumber>
    </submittedName>
</protein>
<dbReference type="EMBL" id="LR134318">
    <property type="protein sequence ID" value="VEF11321.1"/>
    <property type="molecule type" value="Genomic_DNA"/>
</dbReference>
<organism evidence="1 2">
    <name type="scientific">Pseudomonas fluorescens</name>
    <dbReference type="NCBI Taxonomy" id="294"/>
    <lineage>
        <taxon>Bacteria</taxon>
        <taxon>Pseudomonadati</taxon>
        <taxon>Pseudomonadota</taxon>
        <taxon>Gammaproteobacteria</taxon>
        <taxon>Pseudomonadales</taxon>
        <taxon>Pseudomonadaceae</taxon>
        <taxon>Pseudomonas</taxon>
    </lineage>
</organism>
<keyword evidence="1" id="KW-0436">Ligase</keyword>
<evidence type="ECO:0000313" key="2">
    <source>
        <dbReference type="Proteomes" id="UP000281909"/>
    </source>
</evidence>